<reference evidence="2" key="3">
    <citation type="submission" date="2015-04" db="UniProtKB">
        <authorList>
            <consortium name="EnsemblPlants"/>
        </authorList>
    </citation>
    <scope>IDENTIFICATION</scope>
</reference>
<reference evidence="2 3" key="1">
    <citation type="submission" date="2012-08" db="EMBL/GenBank/DDBJ databases">
        <title>Oryza genome evolution.</title>
        <authorList>
            <person name="Wing R.A."/>
        </authorList>
    </citation>
    <scope>NUCLEOTIDE SEQUENCE</scope>
</reference>
<keyword evidence="3" id="KW-1185">Reference proteome</keyword>
<dbReference type="EnsemblPlants" id="LPERR01G21420.1">
    <property type="protein sequence ID" value="LPERR01G21420.1"/>
    <property type="gene ID" value="LPERR01G21420"/>
</dbReference>
<dbReference type="HOGENOM" id="CLU_2561569_0_0_1"/>
<accession>A0A0D9V3N6</accession>
<name>A0A0D9V3N6_9ORYZ</name>
<feature type="region of interest" description="Disordered" evidence="1">
    <location>
        <begin position="23"/>
        <end position="48"/>
    </location>
</feature>
<dbReference type="AlphaFoldDB" id="A0A0D9V3N6"/>
<dbReference type="Proteomes" id="UP000032180">
    <property type="component" value="Chromosome 1"/>
</dbReference>
<reference evidence="3" key="2">
    <citation type="submission" date="2013-12" db="EMBL/GenBank/DDBJ databases">
        <authorList>
            <person name="Yu Y."/>
            <person name="Lee S."/>
            <person name="de Baynast K."/>
            <person name="Wissotski M."/>
            <person name="Liu L."/>
            <person name="Talag J."/>
            <person name="Goicoechea J."/>
            <person name="Angelova A."/>
            <person name="Jetty R."/>
            <person name="Kudrna D."/>
            <person name="Golser W."/>
            <person name="Rivera L."/>
            <person name="Zhang J."/>
            <person name="Wing R."/>
        </authorList>
    </citation>
    <scope>NUCLEOTIDE SEQUENCE</scope>
</reference>
<protein>
    <submittedName>
        <fullName evidence="2">Uncharacterized protein</fullName>
    </submittedName>
</protein>
<organism evidence="2 3">
    <name type="scientific">Leersia perrieri</name>
    <dbReference type="NCBI Taxonomy" id="77586"/>
    <lineage>
        <taxon>Eukaryota</taxon>
        <taxon>Viridiplantae</taxon>
        <taxon>Streptophyta</taxon>
        <taxon>Embryophyta</taxon>
        <taxon>Tracheophyta</taxon>
        <taxon>Spermatophyta</taxon>
        <taxon>Magnoliopsida</taxon>
        <taxon>Liliopsida</taxon>
        <taxon>Poales</taxon>
        <taxon>Poaceae</taxon>
        <taxon>BOP clade</taxon>
        <taxon>Oryzoideae</taxon>
        <taxon>Oryzeae</taxon>
        <taxon>Oryzinae</taxon>
        <taxon>Leersia</taxon>
    </lineage>
</organism>
<dbReference type="Gramene" id="LPERR01G21420.1">
    <property type="protein sequence ID" value="LPERR01G21420.1"/>
    <property type="gene ID" value="LPERR01G21420"/>
</dbReference>
<evidence type="ECO:0000256" key="1">
    <source>
        <dbReference type="SAM" id="MobiDB-lite"/>
    </source>
</evidence>
<evidence type="ECO:0000313" key="3">
    <source>
        <dbReference type="Proteomes" id="UP000032180"/>
    </source>
</evidence>
<proteinExistence type="predicted"/>
<sequence length="82" mass="9154">MVSTLPLEVPDDEYKDLYALYFPDPAPENQQHAPDQPQEPDQPPPYANVASAVLSWGSAYLYISWGLRPVEGHQAQAEEADQ</sequence>
<evidence type="ECO:0000313" key="2">
    <source>
        <dbReference type="EnsemblPlants" id="LPERR01G21420.1"/>
    </source>
</evidence>